<dbReference type="EMBL" id="JARK01000091">
    <property type="protein sequence ID" value="EYC43527.1"/>
    <property type="molecule type" value="Genomic_DNA"/>
</dbReference>
<proteinExistence type="predicted"/>
<reference evidence="2" key="1">
    <citation type="journal article" date="2015" name="Nat. Genet.">
        <title>The genome and transcriptome of the zoonotic hookworm Ancylostoma ceylanicum identify infection-specific gene families.</title>
        <authorList>
            <person name="Schwarz E.M."/>
            <person name="Hu Y."/>
            <person name="Antoshechkin I."/>
            <person name="Miller M.M."/>
            <person name="Sternberg P.W."/>
            <person name="Aroian R.V."/>
        </authorList>
    </citation>
    <scope>NUCLEOTIDE SEQUENCE</scope>
    <source>
        <strain evidence="2">HY135</strain>
    </source>
</reference>
<evidence type="ECO:0000313" key="1">
    <source>
        <dbReference type="EMBL" id="EYC43527.1"/>
    </source>
</evidence>
<dbReference type="AlphaFoldDB" id="A0A016WWC0"/>
<accession>A0A016WWC0</accession>
<dbReference type="Proteomes" id="UP000024635">
    <property type="component" value="Unassembled WGS sequence"/>
</dbReference>
<name>A0A016WWC0_9BILA</name>
<organism evidence="1 2">
    <name type="scientific">Ancylostoma ceylanicum</name>
    <dbReference type="NCBI Taxonomy" id="53326"/>
    <lineage>
        <taxon>Eukaryota</taxon>
        <taxon>Metazoa</taxon>
        <taxon>Ecdysozoa</taxon>
        <taxon>Nematoda</taxon>
        <taxon>Chromadorea</taxon>
        <taxon>Rhabditida</taxon>
        <taxon>Rhabditina</taxon>
        <taxon>Rhabditomorpha</taxon>
        <taxon>Strongyloidea</taxon>
        <taxon>Ancylostomatidae</taxon>
        <taxon>Ancylostomatinae</taxon>
        <taxon>Ancylostoma</taxon>
    </lineage>
</organism>
<sequence length="69" mass="7945">MCANFSPDRFTIRDFYSLHTCVHTYMHTYIHTHIHGHSTLYIQIRSFLRSAAGRSGAALCLLKCLLFAK</sequence>
<protein>
    <submittedName>
        <fullName evidence="1">Uncharacterized protein</fullName>
    </submittedName>
</protein>
<evidence type="ECO:0000313" key="2">
    <source>
        <dbReference type="Proteomes" id="UP000024635"/>
    </source>
</evidence>
<keyword evidence="2" id="KW-1185">Reference proteome</keyword>
<comment type="caution">
    <text evidence="1">The sequence shown here is derived from an EMBL/GenBank/DDBJ whole genome shotgun (WGS) entry which is preliminary data.</text>
</comment>
<gene>
    <name evidence="1" type="primary">Acey_s0491.g2407</name>
    <name evidence="1" type="ORF">Y032_0491g2407</name>
</gene>